<dbReference type="InterPro" id="IPR014940">
    <property type="entry name" value="BAAT_C"/>
</dbReference>
<dbReference type="SUPFAM" id="SSF53474">
    <property type="entry name" value="alpha/beta-Hydrolases"/>
    <property type="match status" value="1"/>
</dbReference>
<dbReference type="InterPro" id="IPR042490">
    <property type="entry name" value="Thio_Ohase/BAAT_N"/>
</dbReference>
<feature type="active site" description="Charge relay system" evidence="2">
    <location>
        <position position="237"/>
    </location>
</feature>
<dbReference type="RefSeq" id="WP_114744410.1">
    <property type="nucleotide sequence ID" value="NZ_QQAY01000002.1"/>
</dbReference>
<feature type="domain" description="Acyl-CoA thioester hydrolase/bile acid-CoA amino acid N-acetyltransferase" evidence="3">
    <location>
        <begin position="18"/>
        <end position="146"/>
    </location>
</feature>
<dbReference type="OrthoDB" id="8922993at2"/>
<dbReference type="Gene3D" id="2.60.40.2240">
    <property type="entry name" value="Acyl-CoA thioester hydrolase/BAAT N-terminal domain"/>
    <property type="match status" value="1"/>
</dbReference>
<dbReference type="InterPro" id="IPR006862">
    <property type="entry name" value="Thio_Ohase/aa_AcTrfase"/>
</dbReference>
<feature type="active site" description="Charge relay system" evidence="2">
    <location>
        <position position="384"/>
    </location>
</feature>
<gene>
    <name evidence="5" type="ORF">DFR59_102190</name>
</gene>
<dbReference type="InterPro" id="IPR016662">
    <property type="entry name" value="Acyl-CoA_thioEstase_long-chain"/>
</dbReference>
<dbReference type="Pfam" id="PF04775">
    <property type="entry name" value="Bile_Hydr_Trans"/>
    <property type="match status" value="1"/>
</dbReference>
<feature type="active site" description="Charge relay system" evidence="2">
    <location>
        <position position="352"/>
    </location>
</feature>
<evidence type="ECO:0000313" key="6">
    <source>
        <dbReference type="Proteomes" id="UP000255326"/>
    </source>
</evidence>
<dbReference type="Pfam" id="PF08840">
    <property type="entry name" value="BAAT_C"/>
    <property type="match status" value="1"/>
</dbReference>
<name>A0A370GP87_9BACI</name>
<organism evidence="5 6">
    <name type="scientific">Falsibacillus pallidus</name>
    <dbReference type="NCBI Taxonomy" id="493781"/>
    <lineage>
        <taxon>Bacteria</taxon>
        <taxon>Bacillati</taxon>
        <taxon>Bacillota</taxon>
        <taxon>Bacilli</taxon>
        <taxon>Bacillales</taxon>
        <taxon>Bacillaceae</taxon>
        <taxon>Falsibacillus</taxon>
    </lineage>
</organism>
<accession>A0A370GP87</accession>
<reference evidence="5 6" key="1">
    <citation type="submission" date="2018-07" db="EMBL/GenBank/DDBJ databases">
        <title>Genomic Encyclopedia of Type Strains, Phase IV (KMG-IV): sequencing the most valuable type-strain genomes for metagenomic binning, comparative biology and taxonomic classification.</title>
        <authorList>
            <person name="Goeker M."/>
        </authorList>
    </citation>
    <scope>NUCLEOTIDE SEQUENCE [LARGE SCALE GENOMIC DNA]</scope>
    <source>
        <strain evidence="5 6">DSM 25281</strain>
    </source>
</reference>
<evidence type="ECO:0000259" key="3">
    <source>
        <dbReference type="Pfam" id="PF04775"/>
    </source>
</evidence>
<sequence length="428" mass="48082">MVGNKPWIQVDRMTSLVDSPINIRILDVEPQKEVTIKAHRAVEGEKIFHFSSFATFISDDMGQIDLNKQAPVRGTYSGTDGMGLFWSLEVSKIEEKVENLTSNSSPDILPPQKFTLSLEIDEQVVNEIQIERLWKAENVERRSIRENGLIATLFSNKDGKPRPAVIMLGGSEGGLNEFQGSLLASHGFTVLVLAYFGIDHLPKRLVEIPLEYIETAIEWMKDCQEVKKGWLGIHGVSRGSELALLSASLFHDIKAVVSLNGSSILFSGIVSWTEEQTLPPAWTYKGEPLPYATPCNPVKAALECREMSQKKTGDPIARWYKALTEDPDIVDKATIHVENINGPMLLISGEEDVTLEFSKKAVERLKNHSFKEFYNHLIYTGAGHSIGIPYVFCNGEKKESMARASADSWRKTIEFFSESFRKYEQIRN</sequence>
<dbReference type="GO" id="GO:0006637">
    <property type="term" value="P:acyl-CoA metabolic process"/>
    <property type="evidence" value="ECO:0007669"/>
    <property type="project" value="InterPro"/>
</dbReference>
<dbReference type="Proteomes" id="UP000255326">
    <property type="component" value="Unassembled WGS sequence"/>
</dbReference>
<protein>
    <recommendedName>
        <fullName evidence="7">Acyl-CoA thioester hydrolase/bile acid acetyltransferase-like protein</fullName>
    </recommendedName>
</protein>
<feature type="domain" description="BAAT/Acyl-CoA thioester hydrolase C-terminal" evidence="4">
    <location>
        <begin position="208"/>
        <end position="419"/>
    </location>
</feature>
<evidence type="ECO:0008006" key="7">
    <source>
        <dbReference type="Google" id="ProtNLM"/>
    </source>
</evidence>
<dbReference type="Gene3D" id="3.40.50.1820">
    <property type="entry name" value="alpha/beta hydrolase"/>
    <property type="match status" value="1"/>
</dbReference>
<dbReference type="InterPro" id="IPR029058">
    <property type="entry name" value="AB_hydrolase_fold"/>
</dbReference>
<dbReference type="GO" id="GO:0047617">
    <property type="term" value="F:fatty acyl-CoA hydrolase activity"/>
    <property type="evidence" value="ECO:0007669"/>
    <property type="project" value="TreeGrafter"/>
</dbReference>
<evidence type="ECO:0000313" key="5">
    <source>
        <dbReference type="EMBL" id="RDI45562.1"/>
    </source>
</evidence>
<dbReference type="GO" id="GO:0006631">
    <property type="term" value="P:fatty acid metabolic process"/>
    <property type="evidence" value="ECO:0007669"/>
    <property type="project" value="TreeGrafter"/>
</dbReference>
<dbReference type="PANTHER" id="PTHR10824:SF4">
    <property type="entry name" value="ACYL-COENZYME A THIOESTERASE 1-LIKE"/>
    <property type="match status" value="1"/>
</dbReference>
<dbReference type="PIRSF" id="PIRSF016521">
    <property type="entry name" value="Acyl-CoA_hydro"/>
    <property type="match status" value="1"/>
</dbReference>
<proteinExistence type="inferred from homology"/>
<evidence type="ECO:0000256" key="1">
    <source>
        <dbReference type="ARBA" id="ARBA00006538"/>
    </source>
</evidence>
<comment type="caution">
    <text evidence="5">The sequence shown here is derived from an EMBL/GenBank/DDBJ whole genome shotgun (WGS) entry which is preliminary data.</text>
</comment>
<evidence type="ECO:0000256" key="2">
    <source>
        <dbReference type="PIRSR" id="PIRSR016521-1"/>
    </source>
</evidence>
<evidence type="ECO:0000259" key="4">
    <source>
        <dbReference type="Pfam" id="PF08840"/>
    </source>
</evidence>
<dbReference type="EMBL" id="QQAY01000002">
    <property type="protein sequence ID" value="RDI45562.1"/>
    <property type="molecule type" value="Genomic_DNA"/>
</dbReference>
<dbReference type="PANTHER" id="PTHR10824">
    <property type="entry name" value="ACYL-COENZYME A THIOESTERASE-RELATED"/>
    <property type="match status" value="1"/>
</dbReference>
<comment type="similarity">
    <text evidence="1">Belongs to the C/M/P thioester hydrolase family.</text>
</comment>
<dbReference type="AlphaFoldDB" id="A0A370GP87"/>
<keyword evidence="6" id="KW-1185">Reference proteome</keyword>